<dbReference type="PANTHER" id="PTHR47843:SF2">
    <property type="entry name" value="BTB DOMAIN-CONTAINING PROTEIN"/>
    <property type="match status" value="1"/>
</dbReference>
<name>A0A9P9EI35_9PLEO</name>
<dbReference type="InterPro" id="IPR000210">
    <property type="entry name" value="BTB/POZ_dom"/>
</dbReference>
<evidence type="ECO:0000259" key="1">
    <source>
        <dbReference type="PROSITE" id="PS50097"/>
    </source>
</evidence>
<feature type="domain" description="BTB" evidence="1">
    <location>
        <begin position="21"/>
        <end position="92"/>
    </location>
</feature>
<keyword evidence="3" id="KW-1185">Reference proteome</keyword>
<dbReference type="OrthoDB" id="1022638at2759"/>
<dbReference type="Pfam" id="PF00651">
    <property type="entry name" value="BTB"/>
    <property type="match status" value="1"/>
</dbReference>
<dbReference type="Proteomes" id="UP000700596">
    <property type="component" value="Unassembled WGS sequence"/>
</dbReference>
<sequence length="180" mass="20446">MATTKSARVAKTSILSFIESTMVRVVVGEGDNQQTFKVNEDVLCSKSDFFSAELSKKWMDEKKREVKLPEDSPDTFAAWVHWAYTSELAITSRDTKDNKWTAQEIRDEYDSLCTLYLLADKLLDVSATNAIIIAIFEVSRIKDTESGWHVPPLIVVKMVYDGTTAADPLRRLLVDFWSNK</sequence>
<proteinExistence type="predicted"/>
<dbReference type="SUPFAM" id="SSF54695">
    <property type="entry name" value="POZ domain"/>
    <property type="match status" value="1"/>
</dbReference>
<gene>
    <name evidence="2" type="ORF">B0J11DRAFT_500303</name>
</gene>
<protein>
    <recommendedName>
        <fullName evidence="1">BTB domain-containing protein</fullName>
    </recommendedName>
</protein>
<dbReference type="SMART" id="SM00225">
    <property type="entry name" value="BTB"/>
    <property type="match status" value="1"/>
</dbReference>
<dbReference type="CDD" id="cd18186">
    <property type="entry name" value="BTB_POZ_ZBTB_KLHL-like"/>
    <property type="match status" value="1"/>
</dbReference>
<dbReference type="PROSITE" id="PS50097">
    <property type="entry name" value="BTB"/>
    <property type="match status" value="1"/>
</dbReference>
<dbReference type="PANTHER" id="PTHR47843">
    <property type="entry name" value="BTB DOMAIN-CONTAINING PROTEIN-RELATED"/>
    <property type="match status" value="1"/>
</dbReference>
<dbReference type="EMBL" id="JAGMWT010000001">
    <property type="protein sequence ID" value="KAH7138058.1"/>
    <property type="molecule type" value="Genomic_DNA"/>
</dbReference>
<evidence type="ECO:0000313" key="2">
    <source>
        <dbReference type="EMBL" id="KAH7138058.1"/>
    </source>
</evidence>
<organism evidence="2 3">
    <name type="scientific">Dendryphion nanum</name>
    <dbReference type="NCBI Taxonomy" id="256645"/>
    <lineage>
        <taxon>Eukaryota</taxon>
        <taxon>Fungi</taxon>
        <taxon>Dikarya</taxon>
        <taxon>Ascomycota</taxon>
        <taxon>Pezizomycotina</taxon>
        <taxon>Dothideomycetes</taxon>
        <taxon>Pleosporomycetidae</taxon>
        <taxon>Pleosporales</taxon>
        <taxon>Torulaceae</taxon>
        <taxon>Dendryphion</taxon>
    </lineage>
</organism>
<dbReference type="AlphaFoldDB" id="A0A9P9EI35"/>
<comment type="caution">
    <text evidence="2">The sequence shown here is derived from an EMBL/GenBank/DDBJ whole genome shotgun (WGS) entry which is preliminary data.</text>
</comment>
<reference evidence="2" key="1">
    <citation type="journal article" date="2021" name="Nat. Commun.">
        <title>Genetic determinants of endophytism in the Arabidopsis root mycobiome.</title>
        <authorList>
            <person name="Mesny F."/>
            <person name="Miyauchi S."/>
            <person name="Thiergart T."/>
            <person name="Pickel B."/>
            <person name="Atanasova L."/>
            <person name="Karlsson M."/>
            <person name="Huettel B."/>
            <person name="Barry K.W."/>
            <person name="Haridas S."/>
            <person name="Chen C."/>
            <person name="Bauer D."/>
            <person name="Andreopoulos W."/>
            <person name="Pangilinan J."/>
            <person name="LaButti K."/>
            <person name="Riley R."/>
            <person name="Lipzen A."/>
            <person name="Clum A."/>
            <person name="Drula E."/>
            <person name="Henrissat B."/>
            <person name="Kohler A."/>
            <person name="Grigoriev I.V."/>
            <person name="Martin F.M."/>
            <person name="Hacquard S."/>
        </authorList>
    </citation>
    <scope>NUCLEOTIDE SEQUENCE</scope>
    <source>
        <strain evidence="2">MPI-CAGE-CH-0243</strain>
    </source>
</reference>
<accession>A0A9P9EI35</accession>
<dbReference type="InterPro" id="IPR011333">
    <property type="entry name" value="SKP1/BTB/POZ_sf"/>
</dbReference>
<evidence type="ECO:0000313" key="3">
    <source>
        <dbReference type="Proteomes" id="UP000700596"/>
    </source>
</evidence>
<dbReference type="Gene3D" id="3.30.710.10">
    <property type="entry name" value="Potassium Channel Kv1.1, Chain A"/>
    <property type="match status" value="1"/>
</dbReference>